<feature type="binding site" evidence="12">
    <location>
        <position position="22"/>
    </location>
    <ligand>
        <name>Zn(2+)</name>
        <dbReference type="ChEBI" id="CHEBI:29105"/>
    </ligand>
</feature>
<evidence type="ECO:0000256" key="8">
    <source>
        <dbReference type="ARBA" id="ARBA00023125"/>
    </source>
</evidence>
<feature type="binding site" evidence="12">
    <location>
        <position position="71"/>
    </location>
    <ligand>
        <name>Zn(2+)</name>
        <dbReference type="ChEBI" id="CHEBI:29105"/>
    </ligand>
</feature>
<feature type="domain" description="C2H2-type" evidence="13">
    <location>
        <begin position="205"/>
        <end position="233"/>
    </location>
</feature>
<keyword evidence="6 12" id="KW-0862">Zinc</keyword>
<evidence type="ECO:0000256" key="11">
    <source>
        <dbReference type="PROSITE-ProRule" id="PRU00042"/>
    </source>
</evidence>
<keyword evidence="4" id="KW-0677">Repeat</keyword>
<organism evidence="15">
    <name type="scientific">Pectinophora gossypiella</name>
    <name type="common">Cotton pink bollworm</name>
    <name type="synonym">Depressaria gossypiella</name>
    <dbReference type="NCBI Taxonomy" id="13191"/>
    <lineage>
        <taxon>Eukaryota</taxon>
        <taxon>Metazoa</taxon>
        <taxon>Ecdysozoa</taxon>
        <taxon>Arthropoda</taxon>
        <taxon>Hexapoda</taxon>
        <taxon>Insecta</taxon>
        <taxon>Pterygota</taxon>
        <taxon>Neoptera</taxon>
        <taxon>Endopterygota</taxon>
        <taxon>Lepidoptera</taxon>
        <taxon>Glossata</taxon>
        <taxon>Ditrysia</taxon>
        <taxon>Gelechioidea</taxon>
        <taxon>Gelechiidae</taxon>
        <taxon>Apatetrinae</taxon>
        <taxon>Pectinophora</taxon>
    </lineage>
</organism>
<accession>A0A1E1WM96</accession>
<evidence type="ECO:0000256" key="5">
    <source>
        <dbReference type="ARBA" id="ARBA00022771"/>
    </source>
</evidence>
<dbReference type="GO" id="GO:0000978">
    <property type="term" value="F:RNA polymerase II cis-regulatory region sequence-specific DNA binding"/>
    <property type="evidence" value="ECO:0007669"/>
    <property type="project" value="TreeGrafter"/>
</dbReference>
<keyword evidence="7" id="KW-0805">Transcription regulation</keyword>
<dbReference type="PROSITE" id="PS00028">
    <property type="entry name" value="ZINC_FINGER_C2H2_1"/>
    <property type="match status" value="7"/>
</dbReference>
<gene>
    <name evidence="15" type="ORF">g.16800</name>
</gene>
<evidence type="ECO:0000256" key="12">
    <source>
        <dbReference type="PROSITE-ProRule" id="PRU01263"/>
    </source>
</evidence>
<comment type="subcellular location">
    <subcellularLocation>
        <location evidence="1">Nucleus</location>
    </subcellularLocation>
</comment>
<dbReference type="Pfam" id="PF13894">
    <property type="entry name" value="zf-C2H2_4"/>
    <property type="match status" value="1"/>
</dbReference>
<evidence type="ECO:0000256" key="4">
    <source>
        <dbReference type="ARBA" id="ARBA00022737"/>
    </source>
</evidence>
<evidence type="ECO:0008006" key="16">
    <source>
        <dbReference type="Google" id="ProtNLM"/>
    </source>
</evidence>
<keyword evidence="8" id="KW-0238">DNA-binding</keyword>
<dbReference type="Pfam" id="PF00096">
    <property type="entry name" value="zf-C2H2"/>
    <property type="match status" value="4"/>
</dbReference>
<feature type="domain" description="C2H2-type" evidence="13">
    <location>
        <begin position="245"/>
        <end position="268"/>
    </location>
</feature>
<dbReference type="GO" id="GO:0006357">
    <property type="term" value="P:regulation of transcription by RNA polymerase II"/>
    <property type="evidence" value="ECO:0007669"/>
    <property type="project" value="TreeGrafter"/>
</dbReference>
<feature type="domain" description="C2H2-type" evidence="13">
    <location>
        <begin position="333"/>
        <end position="360"/>
    </location>
</feature>
<feature type="domain" description="C2H2-type" evidence="13">
    <location>
        <begin position="271"/>
        <end position="298"/>
    </location>
</feature>
<evidence type="ECO:0000256" key="7">
    <source>
        <dbReference type="ARBA" id="ARBA00023015"/>
    </source>
</evidence>
<dbReference type="FunFam" id="3.30.160.60:FF:001370">
    <property type="entry name" value="Zinc finger protein"/>
    <property type="match status" value="1"/>
</dbReference>
<dbReference type="AlphaFoldDB" id="A0A1E1WM96"/>
<proteinExistence type="inferred from homology"/>
<dbReference type="PROSITE" id="PS50157">
    <property type="entry name" value="ZINC_FINGER_C2H2_2"/>
    <property type="match status" value="8"/>
</dbReference>
<protein>
    <recommendedName>
        <fullName evidence="16">Protein krueppel</fullName>
    </recommendedName>
</protein>
<reference evidence="15" key="1">
    <citation type="submission" date="2015-09" db="EMBL/GenBank/DDBJ databases">
        <title>De novo assembly of Pectinophora gossypiella (Pink Bollworm) gut transcriptome.</title>
        <authorList>
            <person name="Tassone E.E."/>
        </authorList>
    </citation>
    <scope>NUCLEOTIDE SEQUENCE</scope>
</reference>
<dbReference type="PANTHER" id="PTHR24390:SF235">
    <property type="entry name" value="GH09339P-RELATED"/>
    <property type="match status" value="1"/>
</dbReference>
<keyword evidence="5 11" id="KW-0863">Zinc-finger</keyword>
<feature type="binding site" evidence="12">
    <location>
        <position position="19"/>
    </location>
    <ligand>
        <name>Zn(2+)</name>
        <dbReference type="ChEBI" id="CHEBI:29105"/>
    </ligand>
</feature>
<dbReference type="PANTHER" id="PTHR24390">
    <property type="entry name" value="ZINC FINGER PROTEIN"/>
    <property type="match status" value="1"/>
</dbReference>
<feature type="domain" description="C2H2-type" evidence="13">
    <location>
        <begin position="361"/>
        <end position="388"/>
    </location>
</feature>
<evidence type="ECO:0000256" key="1">
    <source>
        <dbReference type="ARBA" id="ARBA00004123"/>
    </source>
</evidence>
<dbReference type="GO" id="GO:0003700">
    <property type="term" value="F:DNA-binding transcription factor activity"/>
    <property type="evidence" value="ECO:0007669"/>
    <property type="project" value="TreeGrafter"/>
</dbReference>
<evidence type="ECO:0000256" key="3">
    <source>
        <dbReference type="ARBA" id="ARBA00022723"/>
    </source>
</evidence>
<feature type="domain" description="C2H2-type" evidence="13">
    <location>
        <begin position="304"/>
        <end position="327"/>
    </location>
</feature>
<evidence type="ECO:0000259" key="14">
    <source>
        <dbReference type="PROSITE" id="PS51915"/>
    </source>
</evidence>
<evidence type="ECO:0000259" key="13">
    <source>
        <dbReference type="PROSITE" id="PS50157"/>
    </source>
</evidence>
<keyword evidence="3 12" id="KW-0479">Metal-binding</keyword>
<sequence length="455" mass="52851">MTSLNNALCNVIYDKDEFCRLCLGIVTEETLRIQDEVVLTEEENAEELGNILSLILGSEITTNLSGMDRVCDECVKSALNCYTFMAKCRDNFYKLYNVIESVTISLEENIVDTYNFQSLFLTLDTSNSTNNLYYDDEICPKDPSKIIKRLKFLMKPKPQRTALKKEAYEPNSDFTDLDVSLAAGEVRTEDEMFLVLETINGNKIYYCKLCPKKCKRLYNLKLHFRHVHEKMSPHKSRFLPDHNGLVCSCCGKTFKDKKSLQVHEHNHTLLFTCRKCDKVYKSKNAFTNHMCRPDRERPPLEKNYICDNCGAKFVRKASLLLHIKYEHGDGIAHVCSYCDKRFYSQSGLKLHVVKHTKEKKYKCEMCGGNFVTKASLVYHVRTHTGEKPFKCKYCDMRFLSTSRRADHTRRHHMEPSLSCNICSKKFKGYPSLNRHRKRHLDPSSSLYVVEDELNM</sequence>
<dbReference type="GO" id="GO:0008270">
    <property type="term" value="F:zinc ion binding"/>
    <property type="evidence" value="ECO:0007669"/>
    <property type="project" value="UniProtKB-UniRule"/>
</dbReference>
<dbReference type="EMBL" id="GDQN01002942">
    <property type="protein sequence ID" value="JAT88112.1"/>
    <property type="molecule type" value="Transcribed_RNA"/>
</dbReference>
<feature type="domain" description="C2H2-type" evidence="13">
    <location>
        <begin position="389"/>
        <end position="416"/>
    </location>
</feature>
<dbReference type="OrthoDB" id="264392at2759"/>
<feature type="domain" description="C2H2-type" evidence="13">
    <location>
        <begin position="417"/>
        <end position="444"/>
    </location>
</feature>
<name>A0A1E1WM96_PECGO</name>
<dbReference type="SUPFAM" id="SSF57667">
    <property type="entry name" value="beta-beta-alpha zinc fingers"/>
    <property type="match status" value="4"/>
</dbReference>
<evidence type="ECO:0000256" key="9">
    <source>
        <dbReference type="ARBA" id="ARBA00023163"/>
    </source>
</evidence>
<dbReference type="InterPro" id="IPR013087">
    <property type="entry name" value="Znf_C2H2_type"/>
</dbReference>
<dbReference type="SMART" id="SM00868">
    <property type="entry name" value="zf-AD"/>
    <property type="match status" value="1"/>
</dbReference>
<feature type="binding site" evidence="12">
    <location>
        <position position="74"/>
    </location>
    <ligand>
        <name>Zn(2+)</name>
        <dbReference type="ChEBI" id="CHEBI:29105"/>
    </ligand>
</feature>
<keyword evidence="10" id="KW-0539">Nucleus</keyword>
<comment type="similarity">
    <text evidence="2">Belongs to the krueppel C2H2-type zinc-finger protein family.</text>
</comment>
<dbReference type="InterPro" id="IPR036236">
    <property type="entry name" value="Znf_C2H2_sf"/>
</dbReference>
<dbReference type="InterPro" id="IPR012934">
    <property type="entry name" value="Znf_AD"/>
</dbReference>
<evidence type="ECO:0000313" key="15">
    <source>
        <dbReference type="EMBL" id="JAT88112.1"/>
    </source>
</evidence>
<feature type="domain" description="ZAD" evidence="14">
    <location>
        <begin position="17"/>
        <end position="98"/>
    </location>
</feature>
<evidence type="ECO:0000256" key="6">
    <source>
        <dbReference type="ARBA" id="ARBA00022833"/>
    </source>
</evidence>
<dbReference type="SMART" id="SM00355">
    <property type="entry name" value="ZnF_C2H2"/>
    <property type="match status" value="8"/>
</dbReference>
<evidence type="ECO:0000256" key="2">
    <source>
        <dbReference type="ARBA" id="ARBA00006991"/>
    </source>
</evidence>
<keyword evidence="9" id="KW-0804">Transcription</keyword>
<evidence type="ECO:0000256" key="10">
    <source>
        <dbReference type="ARBA" id="ARBA00023242"/>
    </source>
</evidence>
<dbReference type="Gene3D" id="3.30.160.60">
    <property type="entry name" value="Classic Zinc Finger"/>
    <property type="match status" value="5"/>
</dbReference>
<dbReference type="PROSITE" id="PS51915">
    <property type="entry name" value="ZAD"/>
    <property type="match status" value="1"/>
</dbReference>
<dbReference type="GO" id="GO:0005634">
    <property type="term" value="C:nucleus"/>
    <property type="evidence" value="ECO:0007669"/>
    <property type="project" value="UniProtKB-SubCell"/>
</dbReference>